<dbReference type="CDD" id="cd08368">
    <property type="entry name" value="LIM"/>
    <property type="match status" value="1"/>
</dbReference>
<dbReference type="PANTHER" id="PTHR24210:SF14">
    <property type="entry name" value="LIM ZINC-BINDING DOMAIN-CONTAINING PROTEIN"/>
    <property type="match status" value="1"/>
</dbReference>
<proteinExistence type="predicted"/>
<protein>
    <recommendedName>
        <fullName evidence="6">LIM zinc-binding domain-containing protein</fullName>
    </recommendedName>
</protein>
<feature type="compositionally biased region" description="Basic and acidic residues" evidence="5">
    <location>
        <begin position="319"/>
        <end position="333"/>
    </location>
</feature>
<accession>A0A6A6WUE2</accession>
<dbReference type="AlphaFoldDB" id="A0A6A6WUE2"/>
<evidence type="ECO:0000256" key="1">
    <source>
        <dbReference type="ARBA" id="ARBA00022723"/>
    </source>
</evidence>
<keyword evidence="1 4" id="KW-0479">Metal-binding</keyword>
<dbReference type="OrthoDB" id="1112565at2759"/>
<keyword evidence="3 4" id="KW-0440">LIM domain</keyword>
<dbReference type="InterPro" id="IPR001781">
    <property type="entry name" value="Znf_LIM"/>
</dbReference>
<dbReference type="FunFam" id="2.10.110.10:FF:000105">
    <property type="entry name" value="Similar to LIM domain-containing protein"/>
    <property type="match status" value="1"/>
</dbReference>
<dbReference type="SUPFAM" id="SSF57716">
    <property type="entry name" value="Glucocorticoid receptor-like (DNA-binding domain)"/>
    <property type="match status" value="1"/>
</dbReference>
<dbReference type="InterPro" id="IPR017351">
    <property type="entry name" value="PINCH-1-4-like"/>
</dbReference>
<dbReference type="PROSITE" id="PS00478">
    <property type="entry name" value="LIM_DOMAIN_1"/>
    <property type="match status" value="1"/>
</dbReference>
<dbReference type="EMBL" id="MU002315">
    <property type="protein sequence ID" value="KAF2787471.1"/>
    <property type="molecule type" value="Genomic_DNA"/>
</dbReference>
<feature type="domain" description="LIM zinc-binding" evidence="6">
    <location>
        <begin position="621"/>
        <end position="680"/>
    </location>
</feature>
<dbReference type="PROSITE" id="PS50023">
    <property type="entry name" value="LIM_DOMAIN_2"/>
    <property type="match status" value="2"/>
</dbReference>
<evidence type="ECO:0000313" key="7">
    <source>
        <dbReference type="EMBL" id="KAF2787471.1"/>
    </source>
</evidence>
<feature type="compositionally biased region" description="Pro residues" evidence="5">
    <location>
        <begin position="486"/>
        <end position="501"/>
    </location>
</feature>
<feature type="compositionally biased region" description="Polar residues" evidence="5">
    <location>
        <begin position="233"/>
        <end position="265"/>
    </location>
</feature>
<dbReference type="Pfam" id="PF00412">
    <property type="entry name" value="LIM"/>
    <property type="match status" value="2"/>
</dbReference>
<dbReference type="CDD" id="cd09397">
    <property type="entry name" value="LIM1_UF1"/>
    <property type="match status" value="1"/>
</dbReference>
<dbReference type="GO" id="GO:0046872">
    <property type="term" value="F:metal ion binding"/>
    <property type="evidence" value="ECO:0007669"/>
    <property type="project" value="UniProtKB-KW"/>
</dbReference>
<feature type="compositionally biased region" description="Low complexity" evidence="5">
    <location>
        <begin position="403"/>
        <end position="432"/>
    </location>
</feature>
<feature type="compositionally biased region" description="Polar residues" evidence="5">
    <location>
        <begin position="119"/>
        <end position="142"/>
    </location>
</feature>
<reference evidence="7" key="1">
    <citation type="journal article" date="2020" name="Stud. Mycol.">
        <title>101 Dothideomycetes genomes: a test case for predicting lifestyles and emergence of pathogens.</title>
        <authorList>
            <person name="Haridas S."/>
            <person name="Albert R."/>
            <person name="Binder M."/>
            <person name="Bloem J."/>
            <person name="Labutti K."/>
            <person name="Salamov A."/>
            <person name="Andreopoulos B."/>
            <person name="Baker S."/>
            <person name="Barry K."/>
            <person name="Bills G."/>
            <person name="Bluhm B."/>
            <person name="Cannon C."/>
            <person name="Castanera R."/>
            <person name="Culley D."/>
            <person name="Daum C."/>
            <person name="Ezra D."/>
            <person name="Gonzalez J."/>
            <person name="Henrissat B."/>
            <person name="Kuo A."/>
            <person name="Liang C."/>
            <person name="Lipzen A."/>
            <person name="Lutzoni F."/>
            <person name="Magnuson J."/>
            <person name="Mondo S."/>
            <person name="Nolan M."/>
            <person name="Ohm R."/>
            <person name="Pangilinan J."/>
            <person name="Park H.-J."/>
            <person name="Ramirez L."/>
            <person name="Alfaro M."/>
            <person name="Sun H."/>
            <person name="Tritt A."/>
            <person name="Yoshinaga Y."/>
            <person name="Zwiers L.-H."/>
            <person name="Turgeon B."/>
            <person name="Goodwin S."/>
            <person name="Spatafora J."/>
            <person name="Crous P."/>
            <person name="Grigoriev I."/>
        </authorList>
    </citation>
    <scope>NUCLEOTIDE SEQUENCE</scope>
    <source>
        <strain evidence="7">CBS 109.77</strain>
    </source>
</reference>
<feature type="compositionally biased region" description="Low complexity" evidence="5">
    <location>
        <begin position="150"/>
        <end position="161"/>
    </location>
</feature>
<evidence type="ECO:0000259" key="6">
    <source>
        <dbReference type="PROSITE" id="PS50023"/>
    </source>
</evidence>
<feature type="compositionally biased region" description="Basic and acidic residues" evidence="5">
    <location>
        <begin position="162"/>
        <end position="176"/>
    </location>
</feature>
<dbReference type="PANTHER" id="PTHR24210">
    <property type="entry name" value="LIM DOMAIN-CONTAINING PROTEIN"/>
    <property type="match status" value="1"/>
</dbReference>
<evidence type="ECO:0000313" key="8">
    <source>
        <dbReference type="Proteomes" id="UP000799757"/>
    </source>
</evidence>
<feature type="region of interest" description="Disordered" evidence="5">
    <location>
        <begin position="36"/>
        <end position="443"/>
    </location>
</feature>
<evidence type="ECO:0000256" key="4">
    <source>
        <dbReference type="PROSITE-ProRule" id="PRU00125"/>
    </source>
</evidence>
<keyword evidence="2 4" id="KW-0862">Zinc</keyword>
<name>A0A6A6WUE2_9PLEO</name>
<feature type="domain" description="LIM zinc-binding" evidence="6">
    <location>
        <begin position="557"/>
        <end position="620"/>
    </location>
</feature>
<gene>
    <name evidence="7" type="ORF">K505DRAFT_125591</name>
</gene>
<dbReference type="Proteomes" id="UP000799757">
    <property type="component" value="Unassembled WGS sequence"/>
</dbReference>
<feature type="compositionally biased region" description="Low complexity" evidence="5">
    <location>
        <begin position="355"/>
        <end position="374"/>
    </location>
</feature>
<feature type="compositionally biased region" description="Polar residues" evidence="5">
    <location>
        <begin position="79"/>
        <end position="96"/>
    </location>
</feature>
<dbReference type="GO" id="GO:0030695">
    <property type="term" value="F:GTPase regulator activity"/>
    <property type="evidence" value="ECO:0007669"/>
    <property type="project" value="UniProtKB-ARBA"/>
</dbReference>
<evidence type="ECO:0000256" key="5">
    <source>
        <dbReference type="SAM" id="MobiDB-lite"/>
    </source>
</evidence>
<dbReference type="Gene3D" id="2.10.110.10">
    <property type="entry name" value="Cysteine Rich Protein"/>
    <property type="match status" value="2"/>
</dbReference>
<organism evidence="7 8">
    <name type="scientific">Melanomma pulvis-pyrius CBS 109.77</name>
    <dbReference type="NCBI Taxonomy" id="1314802"/>
    <lineage>
        <taxon>Eukaryota</taxon>
        <taxon>Fungi</taxon>
        <taxon>Dikarya</taxon>
        <taxon>Ascomycota</taxon>
        <taxon>Pezizomycotina</taxon>
        <taxon>Dothideomycetes</taxon>
        <taxon>Pleosporomycetidae</taxon>
        <taxon>Pleosporales</taxon>
        <taxon>Melanommataceae</taxon>
        <taxon>Melanomma</taxon>
    </lineage>
</organism>
<evidence type="ECO:0000256" key="3">
    <source>
        <dbReference type="ARBA" id="ARBA00023038"/>
    </source>
</evidence>
<sequence>MADTDRMSLLPTIKCSNCAVDIEILQLADHVCATSSNDAGPLPPTLDRASTFGGASFNKRSEGQQRYSRTQPPPRIDSSAANKPFTQTTLSPMSAMSNYSDAKSYSSLSSGNGRAPFSMNRSATSPVPQSMASSPQYSSNLDSPFPRFPTARSATTTSAKSLPRDRLQSPYKHEYVEPSPLFAPVSPRTDGGSSVLKRMNTIAPGPFDSRPSTSDGRGTRAPSDAGFGHKRSGTQGSIRSNGMGFNQRTSLASTTSRNSTFSNGNAGLPLNPKAGKTGLGALPPPPLPPPKEDMPTQSEGIDAFLQRLQKETMSSSPQERSRTPPVRQERRDVTASPPRTLGSKSPSRLPTDMDPTSSAPRSASLSPARSATRAGSKSSVRSNEPPLPLAYRPSYGNPIHTPSDSGYSDDSVSSGFRSAASSRSSPPGSEASGHSRHPSKVGREFFDEPVPRVASPETFIAYQPPQQTETRKKPSGFNKARAPSPSRQPPPMAFPNPPESPMDPAIQFGLSNQIRPRELQVPNMDPALNLLRSPVKRTPEPESRRPVNRRPTTANRGRCRGCSETITGKSVKDSSGRLTGRYHKECFVCRTCQDPFPSAEFYVFDNSPYCEQHYHELNGSMCKRCNRGIEGQYLETDRRQKFHPRCFTCSTCRIVLRDDYYEVGGRVFCDRHAFHAAQQNTFLGPGGQKPRNLQKRTTRLMMMT</sequence>
<keyword evidence="8" id="KW-1185">Reference proteome</keyword>
<feature type="compositionally biased region" description="Low complexity" evidence="5">
    <location>
        <begin position="97"/>
        <end position="110"/>
    </location>
</feature>
<dbReference type="SMART" id="SM00132">
    <property type="entry name" value="LIM"/>
    <property type="match status" value="2"/>
</dbReference>
<feature type="region of interest" description="Disordered" evidence="5">
    <location>
        <begin position="456"/>
        <end position="503"/>
    </location>
</feature>
<feature type="region of interest" description="Disordered" evidence="5">
    <location>
        <begin position="536"/>
        <end position="560"/>
    </location>
</feature>
<evidence type="ECO:0000256" key="2">
    <source>
        <dbReference type="ARBA" id="ARBA00022833"/>
    </source>
</evidence>